<dbReference type="Gene3D" id="2.130.10.10">
    <property type="entry name" value="YVTN repeat-like/Quinoprotein amine dehydrogenase"/>
    <property type="match status" value="2"/>
</dbReference>
<dbReference type="SUPFAM" id="SSF50978">
    <property type="entry name" value="WD40 repeat-like"/>
    <property type="match status" value="1"/>
</dbReference>
<sequence length="294" mass="32546">MKFWKYGYHLDLLLELTLPVNNSVVKSVLFCCEDELVIGTKSNSIILYNLLFSMTGYPRDAILCQPYLEQGVGGKVVCTLSLPQLNFYNAAPLMVAGTNGTFIFYDTIAKISIGQFALKDISLTSVAVNLSHYHQLCLGTLQGKVIHLKLEDNFEPQLLCETCVSKGAITHLSYSPAGNMLAAVSGSFLFILVEHFNEDLEEKVWVASEGIQVVDKNSQVTSVDWSVETLEGAHLVRVYTESDLAVTLASGKVDSDLFLAAVPETLFHRCLPPLLQCSWCMVQQTVCNEWSTHH</sequence>
<dbReference type="AlphaFoldDB" id="A0A7J7JM93"/>
<proteinExistence type="predicted"/>
<evidence type="ECO:0000313" key="2">
    <source>
        <dbReference type="Proteomes" id="UP000593567"/>
    </source>
</evidence>
<evidence type="ECO:0000313" key="1">
    <source>
        <dbReference type="EMBL" id="KAF6027469.1"/>
    </source>
</evidence>
<dbReference type="InterPro" id="IPR015943">
    <property type="entry name" value="WD40/YVTN_repeat-like_dom_sf"/>
</dbReference>
<dbReference type="EMBL" id="VXIV02002088">
    <property type="protein sequence ID" value="KAF6027469.1"/>
    <property type="molecule type" value="Genomic_DNA"/>
</dbReference>
<keyword evidence="2" id="KW-1185">Reference proteome</keyword>
<accession>A0A7J7JM93</accession>
<comment type="caution">
    <text evidence="1">The sequence shown here is derived from an EMBL/GenBank/DDBJ whole genome shotgun (WGS) entry which is preliminary data.</text>
</comment>
<dbReference type="InterPro" id="IPR036322">
    <property type="entry name" value="WD40_repeat_dom_sf"/>
</dbReference>
<name>A0A7J7JM93_BUGNE</name>
<reference evidence="1" key="1">
    <citation type="submission" date="2020-06" db="EMBL/GenBank/DDBJ databases">
        <title>Draft genome of Bugula neritina, a colonial animal packing powerful symbionts and potential medicines.</title>
        <authorList>
            <person name="Rayko M."/>
        </authorList>
    </citation>
    <scope>NUCLEOTIDE SEQUENCE [LARGE SCALE GENOMIC DNA]</scope>
    <source>
        <strain evidence="1">Kwan_BN1</strain>
    </source>
</reference>
<dbReference type="Proteomes" id="UP000593567">
    <property type="component" value="Unassembled WGS sequence"/>
</dbReference>
<gene>
    <name evidence="1" type="ORF">EB796_014231</name>
</gene>
<organism evidence="1 2">
    <name type="scientific">Bugula neritina</name>
    <name type="common">Brown bryozoan</name>
    <name type="synonym">Sertularia neritina</name>
    <dbReference type="NCBI Taxonomy" id="10212"/>
    <lineage>
        <taxon>Eukaryota</taxon>
        <taxon>Metazoa</taxon>
        <taxon>Spiralia</taxon>
        <taxon>Lophotrochozoa</taxon>
        <taxon>Bryozoa</taxon>
        <taxon>Gymnolaemata</taxon>
        <taxon>Cheilostomatida</taxon>
        <taxon>Flustrina</taxon>
        <taxon>Buguloidea</taxon>
        <taxon>Bugulidae</taxon>
        <taxon>Bugula</taxon>
    </lineage>
</organism>
<protein>
    <submittedName>
        <fullName evidence="1">Uncharacterized protein</fullName>
    </submittedName>
</protein>